<name>A0A2U2EKP1_9FIRM</name>
<dbReference type="Gene3D" id="6.10.140.2160">
    <property type="match status" value="1"/>
</dbReference>
<dbReference type="AlphaFoldDB" id="A0A2U2EKP1"/>
<reference evidence="3 4" key="1">
    <citation type="submission" date="2014-09" db="EMBL/GenBank/DDBJ databases">
        <title>Butyrate-producing bacteria isolated from human gut.</title>
        <authorList>
            <person name="Zhang Q."/>
            <person name="Zhao L."/>
        </authorList>
    </citation>
    <scope>NUCLEOTIDE SEQUENCE [LARGE SCALE GENOMIC DNA]</scope>
    <source>
        <strain evidence="3 4">R22</strain>
    </source>
</reference>
<dbReference type="GO" id="GO:0051276">
    <property type="term" value="P:chromosome organization"/>
    <property type="evidence" value="ECO:0007669"/>
    <property type="project" value="InterPro"/>
</dbReference>
<dbReference type="RefSeq" id="WP_109256921.1">
    <property type="nucleotide sequence ID" value="NZ_JRFS01000001.1"/>
</dbReference>
<protein>
    <submittedName>
        <fullName evidence="3">Terminase</fullName>
    </submittedName>
</protein>
<dbReference type="Proteomes" id="UP000245905">
    <property type="component" value="Unassembled WGS sequence"/>
</dbReference>
<sequence length="148" mass="16433">MKLTAKQKIFCDEYIISLNATQAAIKAGYSKKTARKIAAENLTKPVIQNYISERMEQKESSLIATQDEVLQYLTSVLRGESQTTDTVLVGIGDGCQEVQEVEKKPSEKDRLKAAELLGKRYGLYTDKISADVDMSLDISIDYGDGDED</sequence>
<dbReference type="InterPro" id="IPR052404">
    <property type="entry name" value="SPP1-like_terminase"/>
</dbReference>
<dbReference type="Gene3D" id="1.10.10.1400">
    <property type="entry name" value="Terminase, small subunit, N-terminal DNA-binding domain, HTH motif"/>
    <property type="match status" value="1"/>
</dbReference>
<dbReference type="InterPro" id="IPR038713">
    <property type="entry name" value="Terminase_Gp1_N_sf"/>
</dbReference>
<dbReference type="EMBL" id="JRFS01000001">
    <property type="protein sequence ID" value="PWE85083.1"/>
    <property type="molecule type" value="Genomic_DNA"/>
</dbReference>
<accession>A0A2U2EKP1</accession>
<evidence type="ECO:0000313" key="4">
    <source>
        <dbReference type="Proteomes" id="UP000245905"/>
    </source>
</evidence>
<keyword evidence="2" id="KW-0231">Viral genome packaging</keyword>
<gene>
    <name evidence="3" type="ORF">LD38_00235</name>
</gene>
<evidence type="ECO:0000313" key="3">
    <source>
        <dbReference type="EMBL" id="PWE85083.1"/>
    </source>
</evidence>
<comment type="caution">
    <text evidence="3">The sequence shown here is derived from an EMBL/GenBank/DDBJ whole genome shotgun (WGS) entry which is preliminary data.</text>
</comment>
<dbReference type="Pfam" id="PF03592">
    <property type="entry name" value="Terminase_2"/>
    <property type="match status" value="1"/>
</dbReference>
<dbReference type="PANTHER" id="PTHR41328">
    <property type="entry name" value="TERMINASE SMALL SUBUNIT-RELATED"/>
    <property type="match status" value="1"/>
</dbReference>
<evidence type="ECO:0000256" key="2">
    <source>
        <dbReference type="ARBA" id="ARBA00023219"/>
    </source>
</evidence>
<organism evidence="3 4">
    <name type="scientific">Agathobacter rectalis</name>
    <dbReference type="NCBI Taxonomy" id="39491"/>
    <lineage>
        <taxon>Bacteria</taxon>
        <taxon>Bacillati</taxon>
        <taxon>Bacillota</taxon>
        <taxon>Clostridia</taxon>
        <taxon>Lachnospirales</taxon>
        <taxon>Lachnospiraceae</taxon>
        <taxon>Agathobacter</taxon>
    </lineage>
</organism>
<dbReference type="PANTHER" id="PTHR41328:SF2">
    <property type="entry name" value="TERMINASE SMALL SUBUNIT"/>
    <property type="match status" value="1"/>
</dbReference>
<keyword evidence="1" id="KW-1188">Viral release from host cell</keyword>
<evidence type="ECO:0000256" key="1">
    <source>
        <dbReference type="ARBA" id="ARBA00022612"/>
    </source>
</evidence>
<proteinExistence type="predicted"/>
<dbReference type="InterPro" id="IPR005335">
    <property type="entry name" value="Terminase_ssu"/>
</dbReference>